<evidence type="ECO:0000256" key="2">
    <source>
        <dbReference type="ARBA" id="ARBA00023125"/>
    </source>
</evidence>
<evidence type="ECO:0000259" key="4">
    <source>
        <dbReference type="PROSITE" id="PS50995"/>
    </source>
</evidence>
<dbReference type="Gene3D" id="1.10.10.10">
    <property type="entry name" value="Winged helix-like DNA-binding domain superfamily/Winged helix DNA-binding domain"/>
    <property type="match status" value="1"/>
</dbReference>
<dbReference type="InterPro" id="IPR000835">
    <property type="entry name" value="HTH_MarR-typ"/>
</dbReference>
<dbReference type="PRINTS" id="PR00598">
    <property type="entry name" value="HTHMARR"/>
</dbReference>
<dbReference type="SUPFAM" id="SSF46785">
    <property type="entry name" value="Winged helix' DNA-binding domain"/>
    <property type="match status" value="1"/>
</dbReference>
<dbReference type="AlphaFoldDB" id="A0A366LDY2"/>
<proteinExistence type="predicted"/>
<sequence>MKAKQPVIDKIRKFNRYYTKLLGLMDNHLLESKYSLAEARILYEIQAMGKISASQIISAIDIDKGYLSKVLKHFEKTGLISKELSDTDGRVILLSLTDQGKIIYGELDRASNLQVDALISKFNDDEQKELTTHMHAIMEMLSLKDS</sequence>
<evidence type="ECO:0000256" key="3">
    <source>
        <dbReference type="ARBA" id="ARBA00023163"/>
    </source>
</evidence>
<keyword evidence="1" id="KW-0805">Transcription regulation</keyword>
<dbReference type="PANTHER" id="PTHR42756">
    <property type="entry name" value="TRANSCRIPTIONAL REGULATOR, MARR"/>
    <property type="match status" value="1"/>
</dbReference>
<dbReference type="EMBL" id="QNQU01000001">
    <property type="protein sequence ID" value="RBQ12088.1"/>
    <property type="molecule type" value="Genomic_DNA"/>
</dbReference>
<organism evidence="5 6">
    <name type="scientific">Pedobacter miscanthi</name>
    <dbReference type="NCBI Taxonomy" id="2259170"/>
    <lineage>
        <taxon>Bacteria</taxon>
        <taxon>Pseudomonadati</taxon>
        <taxon>Bacteroidota</taxon>
        <taxon>Sphingobacteriia</taxon>
        <taxon>Sphingobacteriales</taxon>
        <taxon>Sphingobacteriaceae</taxon>
        <taxon>Pedobacter</taxon>
    </lineage>
</organism>
<dbReference type="InterPro" id="IPR036388">
    <property type="entry name" value="WH-like_DNA-bd_sf"/>
</dbReference>
<dbReference type="RefSeq" id="WP_113947168.1">
    <property type="nucleotide sequence ID" value="NZ_QNQU01000001.1"/>
</dbReference>
<dbReference type="OrthoDB" id="5419426at2"/>
<accession>A0A366LDY2</accession>
<dbReference type="PANTHER" id="PTHR42756:SF1">
    <property type="entry name" value="TRANSCRIPTIONAL REPRESSOR OF EMRAB OPERON"/>
    <property type="match status" value="1"/>
</dbReference>
<dbReference type="InterPro" id="IPR036390">
    <property type="entry name" value="WH_DNA-bd_sf"/>
</dbReference>
<evidence type="ECO:0000313" key="6">
    <source>
        <dbReference type="Proteomes" id="UP000252081"/>
    </source>
</evidence>
<keyword evidence="3" id="KW-0804">Transcription</keyword>
<evidence type="ECO:0000313" key="5">
    <source>
        <dbReference type="EMBL" id="RBQ12088.1"/>
    </source>
</evidence>
<dbReference type="GO" id="GO:0003677">
    <property type="term" value="F:DNA binding"/>
    <property type="evidence" value="ECO:0007669"/>
    <property type="project" value="UniProtKB-KW"/>
</dbReference>
<evidence type="ECO:0000256" key="1">
    <source>
        <dbReference type="ARBA" id="ARBA00023015"/>
    </source>
</evidence>
<name>A0A366LDY2_9SPHI</name>
<gene>
    <name evidence="5" type="ORF">DRW42_00405</name>
</gene>
<dbReference type="SMART" id="SM00347">
    <property type="entry name" value="HTH_MARR"/>
    <property type="match status" value="1"/>
</dbReference>
<dbReference type="Pfam" id="PF12802">
    <property type="entry name" value="MarR_2"/>
    <property type="match status" value="1"/>
</dbReference>
<reference evidence="5 6" key="1">
    <citation type="submission" date="2018-07" db="EMBL/GenBank/DDBJ databases">
        <title>A draft genome of a endophytic bacteria, a new species of Pedobacter.</title>
        <authorList>
            <person name="Zhang Z.D."/>
            <person name="Chen Z.J."/>
        </authorList>
    </citation>
    <scope>NUCLEOTIDE SEQUENCE [LARGE SCALE GENOMIC DNA]</scope>
    <source>
        <strain evidence="5 6">RS10</strain>
    </source>
</reference>
<protein>
    <submittedName>
        <fullName evidence="5">MarR family transcriptional regulator</fullName>
    </submittedName>
</protein>
<feature type="domain" description="HTH marR-type" evidence="4">
    <location>
        <begin position="4"/>
        <end position="139"/>
    </location>
</feature>
<dbReference type="GO" id="GO:0003700">
    <property type="term" value="F:DNA-binding transcription factor activity"/>
    <property type="evidence" value="ECO:0007669"/>
    <property type="project" value="InterPro"/>
</dbReference>
<keyword evidence="6" id="KW-1185">Reference proteome</keyword>
<dbReference type="PROSITE" id="PS50995">
    <property type="entry name" value="HTH_MARR_2"/>
    <property type="match status" value="1"/>
</dbReference>
<comment type="caution">
    <text evidence="5">The sequence shown here is derived from an EMBL/GenBank/DDBJ whole genome shotgun (WGS) entry which is preliminary data.</text>
</comment>
<dbReference type="Proteomes" id="UP000252081">
    <property type="component" value="Unassembled WGS sequence"/>
</dbReference>
<keyword evidence="2" id="KW-0238">DNA-binding</keyword>